<feature type="compositionally biased region" description="Polar residues" evidence="1">
    <location>
        <begin position="1"/>
        <end position="10"/>
    </location>
</feature>
<name>A0ABQ5B134_9ASTR</name>
<evidence type="ECO:0000313" key="2">
    <source>
        <dbReference type="EMBL" id="GJT08183.1"/>
    </source>
</evidence>
<gene>
    <name evidence="2" type="ORF">Tco_0842645</name>
</gene>
<evidence type="ECO:0008006" key="4">
    <source>
        <dbReference type="Google" id="ProtNLM"/>
    </source>
</evidence>
<feature type="compositionally biased region" description="Basic and acidic residues" evidence="1">
    <location>
        <begin position="17"/>
        <end position="44"/>
    </location>
</feature>
<organism evidence="2 3">
    <name type="scientific">Tanacetum coccineum</name>
    <dbReference type="NCBI Taxonomy" id="301880"/>
    <lineage>
        <taxon>Eukaryota</taxon>
        <taxon>Viridiplantae</taxon>
        <taxon>Streptophyta</taxon>
        <taxon>Embryophyta</taxon>
        <taxon>Tracheophyta</taxon>
        <taxon>Spermatophyta</taxon>
        <taxon>Magnoliopsida</taxon>
        <taxon>eudicotyledons</taxon>
        <taxon>Gunneridae</taxon>
        <taxon>Pentapetalae</taxon>
        <taxon>asterids</taxon>
        <taxon>campanulids</taxon>
        <taxon>Asterales</taxon>
        <taxon>Asteraceae</taxon>
        <taxon>Asteroideae</taxon>
        <taxon>Anthemideae</taxon>
        <taxon>Anthemidinae</taxon>
        <taxon>Tanacetum</taxon>
    </lineage>
</organism>
<protein>
    <recommendedName>
        <fullName evidence="4">PiggyBac transposable element-derived protein domain-containing protein</fullName>
    </recommendedName>
</protein>
<dbReference type="Proteomes" id="UP001151760">
    <property type="component" value="Unassembled WGS sequence"/>
</dbReference>
<comment type="caution">
    <text evidence="2">The sequence shown here is derived from an EMBL/GenBank/DDBJ whole genome shotgun (WGS) entry which is preliminary data.</text>
</comment>
<sequence length="181" mass="20843">MPGTTTTSRFEPSAPSIHEEDIYHEESDLKRQDIALSEDERHATPEPAWSIPSSSLPVPITTSGICVTPSSYRQVCMHISLVKPLIKQSKIHKFSDDTLQQIDEALDYWVKEFKVNKNNQVLNTRFWTTNDVIKCKQFMFAIQKRLKLKRIFRNLESFVGGKNYAKDTKTSTENRMMTSSL</sequence>
<feature type="region of interest" description="Disordered" evidence="1">
    <location>
        <begin position="1"/>
        <end position="49"/>
    </location>
</feature>
<evidence type="ECO:0000256" key="1">
    <source>
        <dbReference type="SAM" id="MobiDB-lite"/>
    </source>
</evidence>
<accession>A0ABQ5B134</accession>
<proteinExistence type="predicted"/>
<evidence type="ECO:0000313" key="3">
    <source>
        <dbReference type="Proteomes" id="UP001151760"/>
    </source>
</evidence>
<reference evidence="2" key="2">
    <citation type="submission" date="2022-01" db="EMBL/GenBank/DDBJ databases">
        <authorList>
            <person name="Yamashiro T."/>
            <person name="Shiraishi A."/>
            <person name="Satake H."/>
            <person name="Nakayama K."/>
        </authorList>
    </citation>
    <scope>NUCLEOTIDE SEQUENCE</scope>
</reference>
<reference evidence="2" key="1">
    <citation type="journal article" date="2022" name="Int. J. Mol. Sci.">
        <title>Draft Genome of Tanacetum Coccineum: Genomic Comparison of Closely Related Tanacetum-Family Plants.</title>
        <authorList>
            <person name="Yamashiro T."/>
            <person name="Shiraishi A."/>
            <person name="Nakayama K."/>
            <person name="Satake H."/>
        </authorList>
    </citation>
    <scope>NUCLEOTIDE SEQUENCE</scope>
</reference>
<dbReference type="EMBL" id="BQNB010012809">
    <property type="protein sequence ID" value="GJT08183.1"/>
    <property type="molecule type" value="Genomic_DNA"/>
</dbReference>
<keyword evidence="3" id="KW-1185">Reference proteome</keyword>